<dbReference type="SUPFAM" id="SSF54001">
    <property type="entry name" value="Cysteine proteinases"/>
    <property type="match status" value="1"/>
</dbReference>
<comment type="caution">
    <text evidence="2">The sequence shown here is derived from an EMBL/GenBank/DDBJ whole genome shotgun (WGS) entry which is preliminary data.</text>
</comment>
<proteinExistence type="predicted"/>
<keyword evidence="3" id="KW-1185">Reference proteome</keyword>
<dbReference type="RefSeq" id="WP_003942420.1">
    <property type="nucleotide sequence ID" value="NZ_BHXB01000002.1"/>
</dbReference>
<dbReference type="InterPro" id="IPR038765">
    <property type="entry name" value="Papain-like_cys_pep_sf"/>
</dbReference>
<evidence type="ECO:0000313" key="2">
    <source>
        <dbReference type="EMBL" id="MBH5143662.1"/>
    </source>
</evidence>
<organism evidence="2 3">
    <name type="scientific">Rhodococcus erythropolis</name>
    <name type="common">Arthrobacter picolinophilus</name>
    <dbReference type="NCBI Taxonomy" id="1833"/>
    <lineage>
        <taxon>Bacteria</taxon>
        <taxon>Bacillati</taxon>
        <taxon>Actinomycetota</taxon>
        <taxon>Actinomycetes</taxon>
        <taxon>Mycobacteriales</taxon>
        <taxon>Nocardiaceae</taxon>
        <taxon>Rhodococcus</taxon>
        <taxon>Rhodococcus erythropolis group</taxon>
    </lineage>
</organism>
<accession>A0A0E4AFV9</accession>
<reference evidence="2 3" key="1">
    <citation type="submission" date="2020-12" db="EMBL/GenBank/DDBJ databases">
        <title>Draft genome sequence of furan degrading bacterial strain FUR100.</title>
        <authorList>
            <person name="Woiski C."/>
        </authorList>
    </citation>
    <scope>NUCLEOTIDE SEQUENCE [LARGE SCALE GENOMIC DNA]</scope>
    <source>
        <strain evidence="2 3">FUR100</strain>
    </source>
</reference>
<dbReference type="Proteomes" id="UP000627573">
    <property type="component" value="Unassembled WGS sequence"/>
</dbReference>
<dbReference type="KEGG" id="reb:XU06_30735"/>
<dbReference type="PANTHER" id="PTHR33490">
    <property type="entry name" value="BLR5614 PROTEIN-RELATED"/>
    <property type="match status" value="1"/>
</dbReference>
<name>A0A0E4AFV9_RHOER</name>
<dbReference type="Pfam" id="PF01841">
    <property type="entry name" value="Transglut_core"/>
    <property type="match status" value="1"/>
</dbReference>
<sequence length="241" mass="26757">MNKAPLAHSWATDFLDIEHESVRAFTAAAVGDAGTDRDKAKRLFAAVRDQIRYDPYTVSDDPAHYRASFVLETGRAYCVPKAVLLTAVCRAAGIPALLGFADVRNHLQTEALRALMGGTDLFVYHGYSHLYVNGRWMKATPAFNTELCARFGVPPVDFDGEHDALLHAFAADGALHMEYVRERGVFDDLPLNTILTELRHTYGQRIFERTHVIADAFTDTPDRCTQPDGIARGLHSLPEAR</sequence>
<dbReference type="PANTHER" id="PTHR33490:SF3">
    <property type="entry name" value="CONSERVED INTEGRAL MEMBRANE PROTEIN"/>
    <property type="match status" value="1"/>
</dbReference>
<dbReference type="AlphaFoldDB" id="A0A0E4AFV9"/>
<dbReference type="InterPro" id="IPR002931">
    <property type="entry name" value="Transglutaminase-like"/>
</dbReference>
<feature type="domain" description="Transglutaminase-like" evidence="1">
    <location>
        <begin position="25"/>
        <end position="141"/>
    </location>
</feature>
<protein>
    <submittedName>
        <fullName evidence="2">Transglutaminase domain-containing protein</fullName>
    </submittedName>
</protein>
<evidence type="ECO:0000259" key="1">
    <source>
        <dbReference type="Pfam" id="PF01841"/>
    </source>
</evidence>
<gene>
    <name evidence="2" type="ORF">I3517_13690</name>
</gene>
<dbReference type="Gene3D" id="3.10.620.30">
    <property type="match status" value="1"/>
</dbReference>
<evidence type="ECO:0000313" key="3">
    <source>
        <dbReference type="Proteomes" id="UP000627573"/>
    </source>
</evidence>
<dbReference type="EMBL" id="JAECSB010000043">
    <property type="protein sequence ID" value="MBH5143662.1"/>
    <property type="molecule type" value="Genomic_DNA"/>
</dbReference>